<evidence type="ECO:0000259" key="6">
    <source>
        <dbReference type="PROSITE" id="PS50835"/>
    </source>
</evidence>
<keyword evidence="5" id="KW-0732">Signal</keyword>
<dbReference type="SUPFAM" id="SSF54452">
    <property type="entry name" value="MHC antigen-recognition domain"/>
    <property type="match status" value="1"/>
</dbReference>
<accession>A0ABD0WDN8</accession>
<dbReference type="Pfam" id="PF07654">
    <property type="entry name" value="C1-set"/>
    <property type="match status" value="1"/>
</dbReference>
<dbReference type="FunFam" id="3.30.500.10:FF:000005">
    <property type="entry name" value="MHC class I antigen ZKA transcript variant 1"/>
    <property type="match status" value="1"/>
</dbReference>
<dbReference type="InterPro" id="IPR011162">
    <property type="entry name" value="MHC_I/II-like_Ag-recog"/>
</dbReference>
<keyword evidence="4" id="KW-0812">Transmembrane</keyword>
<dbReference type="InterPro" id="IPR003006">
    <property type="entry name" value="Ig/MHC_CS"/>
</dbReference>
<dbReference type="Proteomes" id="UP001557470">
    <property type="component" value="Unassembled WGS sequence"/>
</dbReference>
<dbReference type="InterPro" id="IPR013783">
    <property type="entry name" value="Ig-like_fold"/>
</dbReference>
<evidence type="ECO:0000256" key="4">
    <source>
        <dbReference type="SAM" id="Phobius"/>
    </source>
</evidence>
<dbReference type="InterPro" id="IPR007110">
    <property type="entry name" value="Ig-like_dom"/>
</dbReference>
<feature type="signal peptide" evidence="5">
    <location>
        <begin position="1"/>
        <end position="18"/>
    </location>
</feature>
<sequence length="417" mass="47030">MSKLSVFVCLAMGYIVHSQCEIMSLNYIYTALSKPVELPGIHEFTAMGLMNDRPIDYYDSVTKKKVSKQNWMKERLPEDYWEKGTQSRKSKEQWFKVNVNILMERMRQNDTDVHILQWKHGCEIDQQSDGTLKFKKGTDQYSYDGDDFLSFDDDTMQWVAPCDQAVPTKRKWDGVQILNQYTKGYLEKECVDWLEKFLKYGEEELKKMSPPKVYAFARKSTCEGQIRLTCMATGFYPKDVKMRIMKNGTELTKDAKIHSDGVLPNEDGTYQIRMTAQIPEKNTNGYECVVNHRSLEAAIVEKWNGVCCDCGPSGGVITVFVVGIIIIISIILFMVLFFLWKTGRICQSTPIYQNGNVNGNLLNMPNTAVPNGVHQPMLPNGGLNGFSGGAGNGVNQPMLPNGVPNGVHLPMLPNGGP</sequence>
<reference evidence="7 8" key="1">
    <citation type="submission" date="2024-06" db="EMBL/GenBank/DDBJ databases">
        <authorList>
            <person name="Pan Q."/>
            <person name="Wen M."/>
            <person name="Jouanno E."/>
            <person name="Zahm M."/>
            <person name="Klopp C."/>
            <person name="Cabau C."/>
            <person name="Louis A."/>
            <person name="Berthelot C."/>
            <person name="Parey E."/>
            <person name="Roest Crollius H."/>
            <person name="Montfort J."/>
            <person name="Robinson-Rechavi M."/>
            <person name="Bouchez O."/>
            <person name="Lampietro C."/>
            <person name="Lopez Roques C."/>
            <person name="Donnadieu C."/>
            <person name="Postlethwait J."/>
            <person name="Bobe J."/>
            <person name="Verreycken H."/>
            <person name="Guiguen Y."/>
        </authorList>
    </citation>
    <scope>NUCLEOTIDE SEQUENCE [LARGE SCALE GENOMIC DNA]</scope>
    <source>
        <strain evidence="7">Up_M1</strain>
        <tissue evidence="7">Testis</tissue>
    </source>
</reference>
<feature type="transmembrane region" description="Helical" evidence="4">
    <location>
        <begin position="316"/>
        <end position="340"/>
    </location>
</feature>
<dbReference type="InterPro" id="IPR036179">
    <property type="entry name" value="Ig-like_dom_sf"/>
</dbReference>
<keyword evidence="1" id="KW-0325">Glycoprotein</keyword>
<name>A0ABD0WDN8_UMBPY</name>
<dbReference type="SMART" id="SM00407">
    <property type="entry name" value="IGc1"/>
    <property type="match status" value="1"/>
</dbReference>
<keyword evidence="2" id="KW-0393">Immunoglobulin domain</keyword>
<dbReference type="PANTHER" id="PTHR16675:SF193">
    <property type="entry name" value="LOC571647 PROTEIN-RELATED"/>
    <property type="match status" value="1"/>
</dbReference>
<dbReference type="PROSITE" id="PS00290">
    <property type="entry name" value="IG_MHC"/>
    <property type="match status" value="1"/>
</dbReference>
<evidence type="ECO:0000256" key="3">
    <source>
        <dbReference type="RuleBase" id="RU004439"/>
    </source>
</evidence>
<dbReference type="InterPro" id="IPR050208">
    <property type="entry name" value="MHC_class-I_related"/>
</dbReference>
<evidence type="ECO:0000256" key="5">
    <source>
        <dbReference type="SAM" id="SignalP"/>
    </source>
</evidence>
<dbReference type="EMBL" id="JAGEUA010000011">
    <property type="protein sequence ID" value="KAL0962337.1"/>
    <property type="molecule type" value="Genomic_DNA"/>
</dbReference>
<dbReference type="Gene3D" id="3.30.500.10">
    <property type="entry name" value="MHC class I-like antigen recognition-like"/>
    <property type="match status" value="1"/>
</dbReference>
<evidence type="ECO:0000313" key="8">
    <source>
        <dbReference type="Proteomes" id="UP001557470"/>
    </source>
</evidence>
<dbReference type="AlphaFoldDB" id="A0ABD0WDN8"/>
<evidence type="ECO:0000313" key="7">
    <source>
        <dbReference type="EMBL" id="KAL0962337.1"/>
    </source>
</evidence>
<organism evidence="7 8">
    <name type="scientific">Umbra pygmaea</name>
    <name type="common">Eastern mudminnow</name>
    <dbReference type="NCBI Taxonomy" id="75934"/>
    <lineage>
        <taxon>Eukaryota</taxon>
        <taxon>Metazoa</taxon>
        <taxon>Chordata</taxon>
        <taxon>Craniata</taxon>
        <taxon>Vertebrata</taxon>
        <taxon>Euteleostomi</taxon>
        <taxon>Actinopterygii</taxon>
        <taxon>Neopterygii</taxon>
        <taxon>Teleostei</taxon>
        <taxon>Protacanthopterygii</taxon>
        <taxon>Esociformes</taxon>
        <taxon>Umbridae</taxon>
        <taxon>Umbra</taxon>
    </lineage>
</organism>
<protein>
    <recommendedName>
        <fullName evidence="6">Ig-like domain-containing protein</fullName>
    </recommendedName>
</protein>
<comment type="caution">
    <text evidence="7">The sequence shown here is derived from an EMBL/GenBank/DDBJ whole genome shotgun (WGS) entry which is preliminary data.</text>
</comment>
<dbReference type="PRINTS" id="PR01638">
    <property type="entry name" value="MHCCLASSI"/>
</dbReference>
<dbReference type="Gene3D" id="2.60.40.10">
    <property type="entry name" value="Immunoglobulins"/>
    <property type="match status" value="1"/>
</dbReference>
<dbReference type="InterPro" id="IPR037055">
    <property type="entry name" value="MHC_I-like_Ag-recog_sf"/>
</dbReference>
<keyword evidence="4" id="KW-0472">Membrane</keyword>
<dbReference type="Pfam" id="PF00129">
    <property type="entry name" value="MHC_I"/>
    <property type="match status" value="1"/>
</dbReference>
<dbReference type="PANTHER" id="PTHR16675">
    <property type="entry name" value="MHC CLASS I-RELATED"/>
    <property type="match status" value="1"/>
</dbReference>
<dbReference type="InterPro" id="IPR011161">
    <property type="entry name" value="MHC_I-like_Ag-recog"/>
</dbReference>
<evidence type="ECO:0000256" key="1">
    <source>
        <dbReference type="ARBA" id="ARBA00023180"/>
    </source>
</evidence>
<dbReference type="InterPro" id="IPR001039">
    <property type="entry name" value="MHC_I_a_a1/a2"/>
</dbReference>
<feature type="chain" id="PRO_5044840282" description="Ig-like domain-containing protein" evidence="5">
    <location>
        <begin position="19"/>
        <end position="417"/>
    </location>
</feature>
<keyword evidence="8" id="KW-1185">Reference proteome</keyword>
<comment type="similarity">
    <text evidence="3">Belongs to the MHC class I family.</text>
</comment>
<gene>
    <name evidence="7" type="ORF">UPYG_G00338790</name>
</gene>
<proteinExistence type="inferred from homology"/>
<dbReference type="PROSITE" id="PS50835">
    <property type="entry name" value="IG_LIKE"/>
    <property type="match status" value="1"/>
</dbReference>
<dbReference type="SUPFAM" id="SSF48726">
    <property type="entry name" value="Immunoglobulin"/>
    <property type="match status" value="1"/>
</dbReference>
<dbReference type="InterPro" id="IPR003597">
    <property type="entry name" value="Ig_C1-set"/>
</dbReference>
<keyword evidence="4" id="KW-1133">Transmembrane helix</keyword>
<feature type="domain" description="Ig-like" evidence="6">
    <location>
        <begin position="211"/>
        <end position="300"/>
    </location>
</feature>
<evidence type="ECO:0000256" key="2">
    <source>
        <dbReference type="ARBA" id="ARBA00023319"/>
    </source>
</evidence>